<protein>
    <submittedName>
        <fullName evidence="1">Uncharacterized protein</fullName>
    </submittedName>
</protein>
<dbReference type="AlphaFoldDB" id="A0A1G6NR44"/>
<name>A0A1G6NR44_9FIRM</name>
<reference evidence="2" key="1">
    <citation type="submission" date="2016-10" db="EMBL/GenBank/DDBJ databases">
        <authorList>
            <person name="Varghese N."/>
            <person name="Submissions S."/>
        </authorList>
    </citation>
    <scope>NUCLEOTIDE SEQUENCE [LARGE SCALE GENOMIC DNA]</scope>
    <source>
        <strain evidence="2">DSM 11005</strain>
    </source>
</reference>
<dbReference type="RefSeq" id="WP_143006012.1">
    <property type="nucleotide sequence ID" value="NZ_FMYW01000015.1"/>
</dbReference>
<evidence type="ECO:0000313" key="1">
    <source>
        <dbReference type="EMBL" id="SDC69824.1"/>
    </source>
</evidence>
<proteinExistence type="predicted"/>
<keyword evidence="2" id="KW-1185">Reference proteome</keyword>
<evidence type="ECO:0000313" key="2">
    <source>
        <dbReference type="Proteomes" id="UP000198943"/>
    </source>
</evidence>
<organism evidence="1 2">
    <name type="scientific">Succiniclasticum ruminis</name>
    <dbReference type="NCBI Taxonomy" id="40841"/>
    <lineage>
        <taxon>Bacteria</taxon>
        <taxon>Bacillati</taxon>
        <taxon>Bacillota</taxon>
        <taxon>Negativicutes</taxon>
        <taxon>Acidaminococcales</taxon>
        <taxon>Acidaminococcaceae</taxon>
        <taxon>Succiniclasticum</taxon>
    </lineage>
</organism>
<accession>A0A1G6NR44</accession>
<dbReference type="Proteomes" id="UP000198943">
    <property type="component" value="Unassembled WGS sequence"/>
</dbReference>
<gene>
    <name evidence="1" type="ORF">SAMN04487864_11538</name>
</gene>
<sequence length="111" mass="12694">MFRDMDSLIAAAKALNMTPEQYRQSRERLQILQAYIDNGKDAETVRDFADAIVKEVGKEVNEKMLDPNSDLNLLRGYYRGAVLFQKKVLAVIQMGEQKRATLDAIKKSQKE</sequence>
<dbReference type="EMBL" id="FMYW01000015">
    <property type="protein sequence ID" value="SDC69824.1"/>
    <property type="molecule type" value="Genomic_DNA"/>
</dbReference>